<evidence type="ECO:0000259" key="13">
    <source>
        <dbReference type="PROSITE" id="PS50011"/>
    </source>
</evidence>
<dbReference type="Pfam" id="PF00582">
    <property type="entry name" value="Usp"/>
    <property type="match status" value="1"/>
</dbReference>
<dbReference type="InterPro" id="IPR008271">
    <property type="entry name" value="Ser/Thr_kinase_AS"/>
</dbReference>
<comment type="catalytic activity">
    <reaction evidence="1">
        <text>S-ubiquitinyl-[E2 ubiquitin-conjugating enzyme]-L-cysteine + [acceptor protein]-L-lysine = [E2 ubiquitin-conjugating enzyme]-L-cysteine + N(6)-ubiquitinyl-[acceptor protein]-L-lysine.</text>
        <dbReference type="EC" id="2.3.2.27"/>
    </reaction>
</comment>
<keyword evidence="6 10" id="KW-0547">Nucleotide-binding</keyword>
<dbReference type="SMART" id="SM00504">
    <property type="entry name" value="Ubox"/>
    <property type="match status" value="1"/>
</dbReference>
<sequence length="817" mass="90943">MRGGSEIVMEEENLSEAQILVDSSAVVVGIAISGTKKSKYVIRWALEKFVPEGDVFFRLIHVRPKISVVPTPMGNYIPIARVRPEVAAAFKKETEWETTKMLTPYQKLCAVHKVETEVVQIESDDVVNALTGEISKHNISKLVIGSSSRGLFSRGGNISSKIAESAPSFCTVYVVSKGKLSSVRPSDSESNLSAKDNHSDSRRTTSNLSSGNSSSPSEWTDQNTDQSSTASYSHRSSTTTTSLASLPLQRFQAISTLNQALSHRRFDSNDLIRQRILSVDDGAESFLSTSDVNDVYTAASSLRSLSLDEVSIADQASMSDFTDLSSASQINMDFELDKLRIELKHLRQMYAMAQSEAIDASRKLNDLNKRRMEDSIKLKETILQEEEAKKLAEWEKLQFEDAKREADYLKQCAEREAAQKREAEAKALHEAKEKVKLENALVGNAYQYQKFAWEEIKSATSSFSENLKIGTGAYGTVYKCSLHHTAAAVKILHAEDAYRTKQFQQELEILSRIRHPHLLILLGACPDRGCLVYEFMDNGNLEERLLRKNNSPALPWFERFRIAWEIASALAFLHNSKPKSIIHRDLKPSNILLDHNLVSKIGDVGLATIVQTDITSGSSSYLVTAPAGTFCYIDPEYQRTGLVSPKSDVYAFGMVILQLLTAKPPIGLSHLMENAIENDSLMAALDQDAGEWPIKPTKELAVLALACTELRGKDRPDLNEQILPVLKKLKEFAGRAQDSAPTTARVPPTIFICPILKDVMEDPCVAADGYTYDRKAIEVWLEDNDKSPMTNLPLPHKYLLPNYTLLSAIMEWKSGEH</sequence>
<evidence type="ECO:0000256" key="8">
    <source>
        <dbReference type="ARBA" id="ARBA00022786"/>
    </source>
</evidence>
<feature type="compositionally biased region" description="Polar residues" evidence="12">
    <location>
        <begin position="183"/>
        <end position="194"/>
    </location>
</feature>
<evidence type="ECO:0000256" key="11">
    <source>
        <dbReference type="SAM" id="Coils"/>
    </source>
</evidence>
<feature type="domain" description="U-box" evidence="14">
    <location>
        <begin position="746"/>
        <end position="817"/>
    </location>
</feature>
<dbReference type="InterPro" id="IPR017441">
    <property type="entry name" value="Protein_kinase_ATP_BS"/>
</dbReference>
<evidence type="ECO:0000256" key="10">
    <source>
        <dbReference type="PROSITE-ProRule" id="PRU10141"/>
    </source>
</evidence>
<dbReference type="PANTHER" id="PTHR45647">
    <property type="entry name" value="OS02G0152300 PROTEIN"/>
    <property type="match status" value="1"/>
</dbReference>
<name>A0AAV1C997_OLDCO</name>
<evidence type="ECO:0000259" key="14">
    <source>
        <dbReference type="PROSITE" id="PS51698"/>
    </source>
</evidence>
<evidence type="ECO:0000313" key="16">
    <source>
        <dbReference type="Proteomes" id="UP001161247"/>
    </source>
</evidence>
<keyword evidence="16" id="KW-1185">Reference proteome</keyword>
<dbReference type="CDD" id="cd16655">
    <property type="entry name" value="RING-Ubox_WDSUB1-like"/>
    <property type="match status" value="1"/>
</dbReference>
<dbReference type="EC" id="2.3.2.27" evidence="4"/>
<evidence type="ECO:0000256" key="12">
    <source>
        <dbReference type="SAM" id="MobiDB-lite"/>
    </source>
</evidence>
<dbReference type="Gene3D" id="1.10.510.10">
    <property type="entry name" value="Transferase(Phosphotransferase) domain 1"/>
    <property type="match status" value="1"/>
</dbReference>
<evidence type="ECO:0000256" key="4">
    <source>
        <dbReference type="ARBA" id="ARBA00012483"/>
    </source>
</evidence>
<evidence type="ECO:0000256" key="5">
    <source>
        <dbReference type="ARBA" id="ARBA00022679"/>
    </source>
</evidence>
<keyword evidence="9 10" id="KW-0067">ATP-binding</keyword>
<comment type="pathway">
    <text evidence="3">Protein modification; protein ubiquitination.</text>
</comment>
<dbReference type="InterPro" id="IPR013083">
    <property type="entry name" value="Znf_RING/FYVE/PHD"/>
</dbReference>
<dbReference type="GO" id="GO:0016567">
    <property type="term" value="P:protein ubiquitination"/>
    <property type="evidence" value="ECO:0007669"/>
    <property type="project" value="InterPro"/>
</dbReference>
<keyword evidence="7" id="KW-0418">Kinase</keyword>
<evidence type="ECO:0000256" key="2">
    <source>
        <dbReference type="ARBA" id="ARBA00003861"/>
    </source>
</evidence>
<dbReference type="SMART" id="SM00220">
    <property type="entry name" value="S_TKc"/>
    <property type="match status" value="1"/>
</dbReference>
<evidence type="ECO:0000256" key="1">
    <source>
        <dbReference type="ARBA" id="ARBA00000900"/>
    </source>
</evidence>
<dbReference type="PROSITE" id="PS50011">
    <property type="entry name" value="PROTEIN_KINASE_DOM"/>
    <property type="match status" value="1"/>
</dbReference>
<dbReference type="Pfam" id="PF04564">
    <property type="entry name" value="U-box"/>
    <property type="match status" value="1"/>
</dbReference>
<feature type="domain" description="Protein kinase" evidence="13">
    <location>
        <begin position="463"/>
        <end position="726"/>
    </location>
</feature>
<keyword evidence="8" id="KW-0833">Ubl conjugation pathway</keyword>
<accession>A0AAV1C997</accession>
<dbReference type="PANTHER" id="PTHR45647:SF15">
    <property type="entry name" value="U-BOX DOMAIN-CONTAINING PROTEIN 35"/>
    <property type="match status" value="1"/>
</dbReference>
<keyword evidence="5" id="KW-0808">Transferase</keyword>
<dbReference type="Gene3D" id="3.30.40.10">
    <property type="entry name" value="Zinc/RING finger domain, C3HC4 (zinc finger)"/>
    <property type="match status" value="1"/>
</dbReference>
<reference evidence="15" key="1">
    <citation type="submission" date="2023-03" db="EMBL/GenBank/DDBJ databases">
        <authorList>
            <person name="Julca I."/>
        </authorList>
    </citation>
    <scope>NUCLEOTIDE SEQUENCE</scope>
</reference>
<feature type="compositionally biased region" description="Low complexity" evidence="12">
    <location>
        <begin position="227"/>
        <end position="236"/>
    </location>
</feature>
<dbReference type="GO" id="GO:0061630">
    <property type="term" value="F:ubiquitin protein ligase activity"/>
    <property type="evidence" value="ECO:0007669"/>
    <property type="project" value="UniProtKB-EC"/>
</dbReference>
<dbReference type="EMBL" id="OX459118">
    <property type="protein sequence ID" value="CAI9091987.1"/>
    <property type="molecule type" value="Genomic_DNA"/>
</dbReference>
<dbReference type="InterPro" id="IPR000719">
    <property type="entry name" value="Prot_kinase_dom"/>
</dbReference>
<comment type="function">
    <text evidence="2">Functions as an E3 ubiquitin ligase.</text>
</comment>
<dbReference type="AlphaFoldDB" id="A0AAV1C997"/>
<dbReference type="InterPro" id="IPR014729">
    <property type="entry name" value="Rossmann-like_a/b/a_fold"/>
</dbReference>
<evidence type="ECO:0000256" key="9">
    <source>
        <dbReference type="ARBA" id="ARBA00022840"/>
    </source>
</evidence>
<evidence type="ECO:0000256" key="3">
    <source>
        <dbReference type="ARBA" id="ARBA00004906"/>
    </source>
</evidence>
<dbReference type="GO" id="GO:0005524">
    <property type="term" value="F:ATP binding"/>
    <property type="evidence" value="ECO:0007669"/>
    <property type="project" value="UniProtKB-UniRule"/>
</dbReference>
<keyword evidence="11" id="KW-0175">Coiled coil</keyword>
<dbReference type="PROSITE" id="PS00108">
    <property type="entry name" value="PROTEIN_KINASE_ST"/>
    <property type="match status" value="1"/>
</dbReference>
<evidence type="ECO:0000256" key="7">
    <source>
        <dbReference type="ARBA" id="ARBA00022777"/>
    </source>
</evidence>
<dbReference type="SUPFAM" id="SSF56112">
    <property type="entry name" value="Protein kinase-like (PK-like)"/>
    <property type="match status" value="1"/>
</dbReference>
<dbReference type="InterPro" id="IPR011009">
    <property type="entry name" value="Kinase-like_dom_sf"/>
</dbReference>
<evidence type="ECO:0000256" key="6">
    <source>
        <dbReference type="ARBA" id="ARBA00022741"/>
    </source>
</evidence>
<proteinExistence type="predicted"/>
<dbReference type="InterPro" id="IPR006016">
    <property type="entry name" value="UspA"/>
</dbReference>
<dbReference type="Gene3D" id="3.30.200.20">
    <property type="entry name" value="Phosphorylase Kinase, domain 1"/>
    <property type="match status" value="1"/>
</dbReference>
<feature type="compositionally biased region" description="Low complexity" evidence="12">
    <location>
        <begin position="204"/>
        <end position="217"/>
    </location>
</feature>
<dbReference type="SUPFAM" id="SSF57850">
    <property type="entry name" value="RING/U-box"/>
    <property type="match status" value="1"/>
</dbReference>
<feature type="binding site" evidence="10">
    <location>
        <position position="490"/>
    </location>
    <ligand>
        <name>ATP</name>
        <dbReference type="ChEBI" id="CHEBI:30616"/>
    </ligand>
</feature>
<protein>
    <recommendedName>
        <fullName evidence="4">RING-type E3 ubiquitin transferase</fullName>
        <ecNumber evidence="4">2.3.2.27</ecNumber>
    </recommendedName>
</protein>
<dbReference type="PROSITE" id="PS51698">
    <property type="entry name" value="U_BOX"/>
    <property type="match status" value="1"/>
</dbReference>
<evidence type="ECO:0000313" key="15">
    <source>
        <dbReference type="EMBL" id="CAI9091987.1"/>
    </source>
</evidence>
<feature type="coiled-coil region" evidence="11">
    <location>
        <begin position="336"/>
        <end position="389"/>
    </location>
</feature>
<dbReference type="GO" id="GO:0004672">
    <property type="term" value="F:protein kinase activity"/>
    <property type="evidence" value="ECO:0007669"/>
    <property type="project" value="InterPro"/>
</dbReference>
<dbReference type="CDD" id="cd01989">
    <property type="entry name" value="USP_STK_Ubox_N"/>
    <property type="match status" value="1"/>
</dbReference>
<organism evidence="15 16">
    <name type="scientific">Oldenlandia corymbosa var. corymbosa</name>
    <dbReference type="NCBI Taxonomy" id="529605"/>
    <lineage>
        <taxon>Eukaryota</taxon>
        <taxon>Viridiplantae</taxon>
        <taxon>Streptophyta</taxon>
        <taxon>Embryophyta</taxon>
        <taxon>Tracheophyta</taxon>
        <taxon>Spermatophyta</taxon>
        <taxon>Magnoliopsida</taxon>
        <taxon>eudicotyledons</taxon>
        <taxon>Gunneridae</taxon>
        <taxon>Pentapetalae</taxon>
        <taxon>asterids</taxon>
        <taxon>lamiids</taxon>
        <taxon>Gentianales</taxon>
        <taxon>Rubiaceae</taxon>
        <taxon>Rubioideae</taxon>
        <taxon>Spermacoceae</taxon>
        <taxon>Hedyotis-Oldenlandia complex</taxon>
        <taxon>Oldenlandia</taxon>
    </lineage>
</organism>
<dbReference type="PROSITE" id="PS00107">
    <property type="entry name" value="PROTEIN_KINASE_ATP"/>
    <property type="match status" value="1"/>
</dbReference>
<feature type="region of interest" description="Disordered" evidence="12">
    <location>
        <begin position="181"/>
        <end position="236"/>
    </location>
</feature>
<dbReference type="Pfam" id="PF00069">
    <property type="entry name" value="Pkinase"/>
    <property type="match status" value="1"/>
</dbReference>
<dbReference type="SUPFAM" id="SSF52402">
    <property type="entry name" value="Adenine nucleotide alpha hydrolases-like"/>
    <property type="match status" value="1"/>
</dbReference>
<dbReference type="InterPro" id="IPR003613">
    <property type="entry name" value="Ubox_domain"/>
</dbReference>
<dbReference type="Proteomes" id="UP001161247">
    <property type="component" value="Chromosome 1"/>
</dbReference>
<dbReference type="Gene3D" id="3.40.50.620">
    <property type="entry name" value="HUPs"/>
    <property type="match status" value="1"/>
</dbReference>
<gene>
    <name evidence="15" type="ORF">OLC1_LOCUS3774</name>
</gene>
<dbReference type="InterPro" id="IPR051348">
    <property type="entry name" value="U-box_ubiquitin_ligases"/>
</dbReference>